<dbReference type="PANTHER" id="PTHR23155:SF1152">
    <property type="entry name" value="AAA+ ATPASE DOMAIN-CONTAINING PROTEIN"/>
    <property type="match status" value="1"/>
</dbReference>
<dbReference type="GO" id="GO:0005737">
    <property type="term" value="C:cytoplasm"/>
    <property type="evidence" value="ECO:0007669"/>
    <property type="project" value="UniProtKB-SubCell"/>
</dbReference>
<evidence type="ECO:0000256" key="1">
    <source>
        <dbReference type="ARBA" id="ARBA00004170"/>
    </source>
</evidence>
<evidence type="ECO:0000256" key="11">
    <source>
        <dbReference type="ARBA" id="ARBA00023136"/>
    </source>
</evidence>
<name>A0A9J5ZDZ4_SOLCO</name>
<dbReference type="AlphaFoldDB" id="A0A9J5ZDZ4"/>
<dbReference type="Gene3D" id="3.40.50.300">
    <property type="entry name" value="P-loop containing nucleotide triphosphate hydrolases"/>
    <property type="match status" value="1"/>
</dbReference>
<dbReference type="GO" id="GO:0098542">
    <property type="term" value="P:defense response to other organism"/>
    <property type="evidence" value="ECO:0007669"/>
    <property type="project" value="TreeGrafter"/>
</dbReference>
<evidence type="ECO:0000256" key="8">
    <source>
        <dbReference type="ARBA" id="ARBA00022821"/>
    </source>
</evidence>
<keyword evidence="7" id="KW-0547">Nucleotide-binding</keyword>
<comment type="subcellular location">
    <subcellularLocation>
        <location evidence="2">Cytoplasm</location>
    </subcellularLocation>
    <subcellularLocation>
        <location evidence="1">Membrane</location>
        <topology evidence="1">Peripheral membrane protein</topology>
    </subcellularLocation>
</comment>
<evidence type="ECO:0000313" key="14">
    <source>
        <dbReference type="EMBL" id="KAG5611089.1"/>
    </source>
</evidence>
<keyword evidence="6" id="KW-0677">Repeat</keyword>
<proteinExistence type="inferred from homology"/>
<dbReference type="InterPro" id="IPR002182">
    <property type="entry name" value="NB-ARC"/>
</dbReference>
<evidence type="ECO:0000256" key="4">
    <source>
        <dbReference type="ARBA" id="ARBA00022490"/>
    </source>
</evidence>
<dbReference type="Gene3D" id="1.10.10.10">
    <property type="entry name" value="Winged helix-like DNA-binding domain superfamily/Winged helix DNA-binding domain"/>
    <property type="match status" value="1"/>
</dbReference>
<dbReference type="PANTHER" id="PTHR23155">
    <property type="entry name" value="DISEASE RESISTANCE PROTEIN RP"/>
    <property type="match status" value="1"/>
</dbReference>
<dbReference type="GO" id="GO:0043531">
    <property type="term" value="F:ADP binding"/>
    <property type="evidence" value="ECO:0007669"/>
    <property type="project" value="InterPro"/>
</dbReference>
<dbReference type="GO" id="GO:0005524">
    <property type="term" value="F:ATP binding"/>
    <property type="evidence" value="ECO:0007669"/>
    <property type="project" value="UniProtKB-KW"/>
</dbReference>
<evidence type="ECO:0000256" key="5">
    <source>
        <dbReference type="ARBA" id="ARBA00022614"/>
    </source>
</evidence>
<dbReference type="OrthoDB" id="1289996at2759"/>
<evidence type="ECO:0008006" key="16">
    <source>
        <dbReference type="Google" id="ProtNLM"/>
    </source>
</evidence>
<evidence type="ECO:0000256" key="2">
    <source>
        <dbReference type="ARBA" id="ARBA00004496"/>
    </source>
</evidence>
<feature type="domain" description="Disease resistance protein winged helix" evidence="13">
    <location>
        <begin position="189"/>
        <end position="259"/>
    </location>
</feature>
<keyword evidence="10" id="KW-0175">Coiled coil</keyword>
<evidence type="ECO:0000256" key="7">
    <source>
        <dbReference type="ARBA" id="ARBA00022741"/>
    </source>
</evidence>
<evidence type="ECO:0000313" key="15">
    <source>
        <dbReference type="Proteomes" id="UP000824120"/>
    </source>
</evidence>
<dbReference type="Pfam" id="PF00931">
    <property type="entry name" value="NB-ARC"/>
    <property type="match status" value="2"/>
</dbReference>
<dbReference type="EMBL" id="JACXVP010000004">
    <property type="protein sequence ID" value="KAG5611089.1"/>
    <property type="molecule type" value="Genomic_DNA"/>
</dbReference>
<evidence type="ECO:0000256" key="3">
    <source>
        <dbReference type="ARBA" id="ARBA00008894"/>
    </source>
</evidence>
<keyword evidence="11" id="KW-0472">Membrane</keyword>
<protein>
    <recommendedName>
        <fullName evidence="16">NB-ARC domain-containing protein</fullName>
    </recommendedName>
</protein>
<reference evidence="14 15" key="1">
    <citation type="submission" date="2020-09" db="EMBL/GenBank/DDBJ databases">
        <title>De no assembly of potato wild relative species, Solanum commersonii.</title>
        <authorList>
            <person name="Cho K."/>
        </authorList>
    </citation>
    <scope>NUCLEOTIDE SEQUENCE [LARGE SCALE GENOMIC DNA]</scope>
    <source>
        <strain evidence="14">LZ3.2</strain>
        <tissue evidence="14">Leaf</tissue>
    </source>
</reference>
<comment type="caution">
    <text evidence="14">The sequence shown here is derived from an EMBL/GenBank/DDBJ whole genome shotgun (WGS) entry which is preliminary data.</text>
</comment>
<organism evidence="14 15">
    <name type="scientific">Solanum commersonii</name>
    <name type="common">Commerson's wild potato</name>
    <name type="synonym">Commerson's nightshade</name>
    <dbReference type="NCBI Taxonomy" id="4109"/>
    <lineage>
        <taxon>Eukaryota</taxon>
        <taxon>Viridiplantae</taxon>
        <taxon>Streptophyta</taxon>
        <taxon>Embryophyta</taxon>
        <taxon>Tracheophyta</taxon>
        <taxon>Spermatophyta</taxon>
        <taxon>Magnoliopsida</taxon>
        <taxon>eudicotyledons</taxon>
        <taxon>Gunneridae</taxon>
        <taxon>Pentapetalae</taxon>
        <taxon>asterids</taxon>
        <taxon>lamiids</taxon>
        <taxon>Solanales</taxon>
        <taxon>Solanaceae</taxon>
        <taxon>Solanoideae</taxon>
        <taxon>Solaneae</taxon>
        <taxon>Solanum</taxon>
    </lineage>
</organism>
<keyword evidence="15" id="KW-1185">Reference proteome</keyword>
<dbReference type="InterPro" id="IPR027417">
    <property type="entry name" value="P-loop_NTPase"/>
</dbReference>
<comment type="similarity">
    <text evidence="3">Belongs to the disease resistance NB-LRR family.</text>
</comment>
<keyword evidence="8" id="KW-0611">Plant defense</keyword>
<keyword evidence="9" id="KW-0067">ATP-binding</keyword>
<dbReference type="InterPro" id="IPR044974">
    <property type="entry name" value="Disease_R_plants"/>
</dbReference>
<dbReference type="InterPro" id="IPR036388">
    <property type="entry name" value="WH-like_DNA-bd_sf"/>
</dbReference>
<evidence type="ECO:0000256" key="9">
    <source>
        <dbReference type="ARBA" id="ARBA00022840"/>
    </source>
</evidence>
<evidence type="ECO:0000259" key="13">
    <source>
        <dbReference type="Pfam" id="PF23559"/>
    </source>
</evidence>
<dbReference type="GO" id="GO:0016020">
    <property type="term" value="C:membrane"/>
    <property type="evidence" value="ECO:0007669"/>
    <property type="project" value="UniProtKB-SubCell"/>
</dbReference>
<feature type="domain" description="NB-ARC" evidence="12">
    <location>
        <begin position="11"/>
        <end position="57"/>
    </location>
</feature>
<dbReference type="SUPFAM" id="SSF52540">
    <property type="entry name" value="P-loop containing nucleoside triphosphate hydrolases"/>
    <property type="match status" value="1"/>
</dbReference>
<feature type="domain" description="NB-ARC" evidence="12">
    <location>
        <begin position="61"/>
        <end position="113"/>
    </location>
</feature>
<gene>
    <name evidence="14" type="ORF">H5410_022370</name>
</gene>
<evidence type="ECO:0000256" key="6">
    <source>
        <dbReference type="ARBA" id="ARBA00022737"/>
    </source>
</evidence>
<evidence type="ECO:0000259" key="12">
    <source>
        <dbReference type="Pfam" id="PF00931"/>
    </source>
</evidence>
<keyword evidence="5" id="KW-0433">Leucine-rich repeat</keyword>
<keyword evidence="4" id="KW-0963">Cytoplasm</keyword>
<dbReference type="Proteomes" id="UP000824120">
    <property type="component" value="Chromosome 4"/>
</dbReference>
<evidence type="ECO:0000256" key="10">
    <source>
        <dbReference type="ARBA" id="ARBA00023054"/>
    </source>
</evidence>
<sequence>MAHASLCRSYSGEPKVIPIVGMGGIGKTAVAKEVYNDVSIHSHYDVRAWATVSQQHNGKRYFPSQDNGSRILVTTRNIEVACYADIENLSLHMDFMDQAKSWNLFKTAAFVNEALPYEFETIGKQIAEKYHGLPQLLSWLKGFSNLKGQYKIGKSFVTNDPDEQCSHVLGLSYNYLTSDIKTYLFYFRIFPEDTDIPVKNLMRLWMAEGFLNLENDLEEEVENCLQHLINRCLVFISKKSVDEKKFRSCKVHDLINDLCLREILHRE</sequence>
<dbReference type="InterPro" id="IPR058922">
    <property type="entry name" value="WHD_DRP"/>
</dbReference>
<dbReference type="Pfam" id="PF23559">
    <property type="entry name" value="WHD_DRP"/>
    <property type="match status" value="1"/>
</dbReference>
<dbReference type="FunFam" id="1.10.10.10:FF:000322">
    <property type="entry name" value="Probable disease resistance protein At1g63360"/>
    <property type="match status" value="1"/>
</dbReference>
<accession>A0A9J5ZDZ4</accession>